<evidence type="ECO:0000313" key="3">
    <source>
        <dbReference type="Proteomes" id="UP000503093"/>
    </source>
</evidence>
<feature type="region of interest" description="Disordered" evidence="1">
    <location>
        <begin position="91"/>
        <end position="111"/>
    </location>
</feature>
<dbReference type="EMBL" id="MN908687">
    <property type="protein sequence ID" value="QIG58301.1"/>
    <property type="molecule type" value="Genomic_DNA"/>
</dbReference>
<feature type="compositionally biased region" description="Pro residues" evidence="1">
    <location>
        <begin position="440"/>
        <end position="449"/>
    </location>
</feature>
<gene>
    <name evidence="2" type="primary">150</name>
    <name evidence="2" type="ORF">SEA_SKOG_149</name>
</gene>
<feature type="compositionally biased region" description="Basic and acidic residues" evidence="1">
    <location>
        <begin position="139"/>
        <end position="156"/>
    </location>
</feature>
<feature type="region of interest" description="Disordered" evidence="1">
    <location>
        <begin position="127"/>
        <end position="156"/>
    </location>
</feature>
<feature type="region of interest" description="Disordered" evidence="1">
    <location>
        <begin position="530"/>
        <end position="617"/>
    </location>
</feature>
<feature type="compositionally biased region" description="Low complexity" evidence="1">
    <location>
        <begin position="422"/>
        <end position="439"/>
    </location>
</feature>
<feature type="compositionally biased region" description="Polar residues" evidence="1">
    <location>
        <begin position="926"/>
        <end position="935"/>
    </location>
</feature>
<dbReference type="Proteomes" id="UP000503093">
    <property type="component" value="Segment"/>
</dbReference>
<feature type="region of interest" description="Disordered" evidence="1">
    <location>
        <begin position="918"/>
        <end position="962"/>
    </location>
</feature>
<evidence type="ECO:0000313" key="2">
    <source>
        <dbReference type="EMBL" id="QIG58301.1"/>
    </source>
</evidence>
<feature type="compositionally biased region" description="Basic and acidic residues" evidence="1">
    <location>
        <begin position="560"/>
        <end position="570"/>
    </location>
</feature>
<keyword evidence="3" id="KW-1185">Reference proteome</keyword>
<sequence length="962" mass="104349">MSEFDLWDADNATQSAPAVRARQASHQLQSAVQAVAGTYGKFLFAATGLDDFDDRWHLSKKDIRKTVEAAGLFPNTGSMRRVQAALKRAYKDTGRHQRRTADNTHPEMDLDQTFVAREDVDLIPKDDWEGYKDSVSQGAEEKADRNFGEGGDSGKDRHASMAVTVYADWARSNGLRVASFNSLALYAEVGVPEDEQRIIAQFIQAADEDDDDKDDDGPDITVEVDSDDSDDDDDSDEGDEDSADDESDDDDSDDDESDDTVDADESDDEETKDKPAFLTASYWGFTAASDDDQDDAPPSDDAPPADDAPAGPPADDAGPPAPDAGADPTAPPAPDAGLPPAAEGAPPAPPAGPAPTENQPAEDALLDTALQSVQQMMDRETQEYQQIMGPLSEALQAIDYAAQVEQANNPLDVTPPEGTVDATPGAAAPEPEVPEQQEPAAPPQAPPFQPKAAREAAFRIAKTFDMPSSVYERVVTAMSTADYREVTRAVASLPQAPRQRVASALVELYSRTNPTFSAHRFYLAAKVDPRPFVGSSTREGGDKKHWSDSDTSQQSGTWAPKDKGEDRPNGKDAFGNPKDDEKDSEKPKAVKKKSGGVVDDWEHWSQGRSGKGLNLGGDAEIDEFLNDKSGYGSRASEILHREKGVAPHPHEAKTAGFFDMPSSARKVAGWDWDGRLNGYVAKTARLFQCSCGEPIQTPSYTNCRCGKIWNSYAVGNGGDGHTASVDMFICREIPQRAGVVMANHKTAGECDFCGDPNHDWTVHPEAHADVANWQREQHREEFPFGDHRESSRRTACDGHDCNCEKRDEDHGLEHAKDIEWVTDADREHADAPHAPGKTAAASPDWIANGDGQWDLHHPSGAGSGHVEVDGDAGAAWHLLNHEGDMVDFGRSPHPDHAMDEVEKRMLHAGLLRESDWTVYDDEAPQENRSIPSTEVKSPPSDWARRGGDGKWSPPAIPARPAS</sequence>
<feature type="compositionally biased region" description="Acidic residues" evidence="1">
    <location>
        <begin position="206"/>
        <end position="270"/>
    </location>
</feature>
<feature type="compositionally biased region" description="Basic and acidic residues" evidence="1">
    <location>
        <begin position="577"/>
        <end position="588"/>
    </location>
</feature>
<feature type="compositionally biased region" description="Low complexity" evidence="1">
    <location>
        <begin position="335"/>
        <end position="345"/>
    </location>
</feature>
<feature type="compositionally biased region" description="Low complexity" evidence="1">
    <location>
        <begin position="305"/>
        <end position="328"/>
    </location>
</feature>
<protein>
    <submittedName>
        <fullName evidence="2">Uncharacterized protein</fullName>
    </submittedName>
</protein>
<dbReference type="RefSeq" id="YP_010059399.1">
    <property type="nucleotide sequence ID" value="NC_054725.1"/>
</dbReference>
<feature type="compositionally biased region" description="Acidic residues" evidence="1">
    <location>
        <begin position="289"/>
        <end position="298"/>
    </location>
</feature>
<dbReference type="KEGG" id="vg:64766631"/>
<reference evidence="2 3" key="1">
    <citation type="submission" date="2020-01" db="EMBL/GenBank/DDBJ databases">
        <authorList>
            <person name="Alvaro L.E."/>
            <person name="Baker K.N."/>
            <person name="Baxter I.S."/>
            <person name="Brown M.R."/>
            <person name="Driscoll K.D."/>
            <person name="Elrubaie J.M."/>
            <person name="Feith S.L."/>
            <person name="Indihar D.F."/>
            <person name="Knoch V.T."/>
            <person name="Koirtyohann K.M."/>
            <person name="Kratz M.A."/>
            <person name="Lear A.H."/>
            <person name="Lindblom K.E."/>
            <person name="Marcus E.R."/>
            <person name="Murphy M.E."/>
            <person name="Sensor R."/>
            <person name="Sherman S.J."/>
            <person name="Swift V.R."/>
            <person name="White K.E."/>
            <person name="Wills S.J."/>
            <person name="Gatt S.M."/>
            <person name="Lohbauer S.A."/>
            <person name="Power T.R."/>
            <person name="Rosales K.A."/>
            <person name="Sisson B.M."/>
            <person name="Isern S."/>
            <person name="Michael S.F."/>
            <person name="Sunnen C.N."/>
            <person name="Garlena R.A."/>
            <person name="Russell D.A."/>
            <person name="Pope W.H."/>
            <person name="Jacobs-Sera D."/>
            <person name="Hatfull G.F."/>
        </authorList>
    </citation>
    <scope>NUCLEOTIDE SEQUENCE [LARGE SCALE GENOMIC DNA]</scope>
</reference>
<accession>A0A6G6XJL5</accession>
<feature type="region of interest" description="Disordered" evidence="1">
    <location>
        <begin position="205"/>
        <end position="378"/>
    </location>
</feature>
<organism evidence="2 3">
    <name type="scientific">Gordonia phage Skog</name>
    <dbReference type="NCBI Taxonomy" id="2704033"/>
    <lineage>
        <taxon>Viruses</taxon>
        <taxon>Duplodnaviria</taxon>
        <taxon>Heunggongvirae</taxon>
        <taxon>Uroviricota</taxon>
        <taxon>Caudoviricetes</taxon>
        <taxon>Skogvirus</taxon>
        <taxon>Skogvirus Skog</taxon>
    </lineage>
</organism>
<feature type="region of interest" description="Disordered" evidence="1">
    <location>
        <begin position="406"/>
        <end position="453"/>
    </location>
</feature>
<proteinExistence type="predicted"/>
<feature type="compositionally biased region" description="Basic and acidic residues" evidence="1">
    <location>
        <begin position="91"/>
        <end position="108"/>
    </location>
</feature>
<dbReference type="GeneID" id="64766631"/>
<name>A0A6G6XJL5_9CAUD</name>
<evidence type="ECO:0000256" key="1">
    <source>
        <dbReference type="SAM" id="MobiDB-lite"/>
    </source>
</evidence>
<feature type="compositionally biased region" description="Basic and acidic residues" evidence="1">
    <location>
        <begin position="539"/>
        <end position="548"/>
    </location>
</feature>